<keyword evidence="3" id="KW-1185">Reference proteome</keyword>
<feature type="transmembrane region" description="Helical" evidence="1">
    <location>
        <begin position="21"/>
        <end position="40"/>
    </location>
</feature>
<feature type="transmembrane region" description="Helical" evidence="1">
    <location>
        <begin position="52"/>
        <end position="70"/>
    </location>
</feature>
<organism evidence="2 3">
    <name type="scientific">Flavobacterium frigoris</name>
    <dbReference type="NCBI Taxonomy" id="229204"/>
    <lineage>
        <taxon>Bacteria</taxon>
        <taxon>Pseudomonadati</taxon>
        <taxon>Bacteroidota</taxon>
        <taxon>Flavobacteriia</taxon>
        <taxon>Flavobacteriales</taxon>
        <taxon>Flavobacteriaceae</taxon>
        <taxon>Flavobacterium</taxon>
    </lineage>
</organism>
<keyword evidence="1" id="KW-1133">Transmembrane helix</keyword>
<dbReference type="AlphaFoldDB" id="A0A1H9CY05"/>
<sequence>MNINYNESNKSIEIKDGLKNYVFLLNFLMVLNLLNAILNLSDIKASFGFMKIIWLVLGVVSIVILYNSIFKKSTREKIPIDQIKGLNQRIFLGRKKYFIELKNGKTRDLLEVKSESEFTKLRTMFTKNRIL</sequence>
<evidence type="ECO:0000256" key="1">
    <source>
        <dbReference type="SAM" id="Phobius"/>
    </source>
</evidence>
<dbReference type="OrthoDB" id="1451744at2"/>
<protein>
    <submittedName>
        <fullName evidence="2">Uncharacterized protein</fullName>
    </submittedName>
</protein>
<gene>
    <name evidence="2" type="ORF">SAMN05444355_101308</name>
</gene>
<accession>A0A1H9CY05</accession>
<name>A0A1H9CY05_FLAFI</name>
<evidence type="ECO:0000313" key="2">
    <source>
        <dbReference type="EMBL" id="SEQ06090.1"/>
    </source>
</evidence>
<evidence type="ECO:0000313" key="3">
    <source>
        <dbReference type="Proteomes" id="UP000183658"/>
    </source>
</evidence>
<reference evidence="3" key="1">
    <citation type="submission" date="2016-10" db="EMBL/GenBank/DDBJ databases">
        <authorList>
            <person name="Varghese N."/>
            <person name="Submissions S."/>
        </authorList>
    </citation>
    <scope>NUCLEOTIDE SEQUENCE [LARGE SCALE GENOMIC DNA]</scope>
    <source>
        <strain evidence="3">DSM 15719</strain>
    </source>
</reference>
<dbReference type="Proteomes" id="UP000183658">
    <property type="component" value="Unassembled WGS sequence"/>
</dbReference>
<dbReference type="RefSeq" id="WP_074720503.1">
    <property type="nucleotide sequence ID" value="NZ_CBCRVS010000002.1"/>
</dbReference>
<keyword evidence="1" id="KW-0472">Membrane</keyword>
<dbReference type="EMBL" id="FOFZ01000001">
    <property type="protein sequence ID" value="SEQ06090.1"/>
    <property type="molecule type" value="Genomic_DNA"/>
</dbReference>
<keyword evidence="1" id="KW-0812">Transmembrane</keyword>
<proteinExistence type="predicted"/>